<dbReference type="InterPro" id="IPR036383">
    <property type="entry name" value="TSP1_rpt_sf"/>
</dbReference>
<keyword evidence="5" id="KW-1015">Disulfide bond</keyword>
<gene>
    <name evidence="9" type="ORF">SNE40_005292</name>
</gene>
<keyword evidence="4" id="KW-0677">Repeat</keyword>
<dbReference type="Pfam" id="PF00090">
    <property type="entry name" value="TSP_1"/>
    <property type="match status" value="2"/>
</dbReference>
<feature type="compositionally biased region" description="Polar residues" evidence="6">
    <location>
        <begin position="137"/>
        <end position="146"/>
    </location>
</feature>
<dbReference type="PANTHER" id="PTHR22906">
    <property type="entry name" value="PROPERDIN"/>
    <property type="match status" value="1"/>
</dbReference>
<protein>
    <recommendedName>
        <fullName evidence="8">C-type lectin domain-containing protein</fullName>
    </recommendedName>
</protein>
<dbReference type="InterPro" id="IPR052065">
    <property type="entry name" value="Compl_asym_regulator"/>
</dbReference>
<dbReference type="InterPro" id="IPR001304">
    <property type="entry name" value="C-type_lectin-like"/>
</dbReference>
<feature type="region of interest" description="Disordered" evidence="6">
    <location>
        <begin position="137"/>
        <end position="157"/>
    </location>
</feature>
<comment type="caution">
    <text evidence="9">The sequence shown here is derived from an EMBL/GenBank/DDBJ whole genome shotgun (WGS) entry which is preliminary data.</text>
</comment>
<dbReference type="CDD" id="cd00037">
    <property type="entry name" value="CLECT"/>
    <property type="match status" value="1"/>
</dbReference>
<name>A0AAN8K0K8_PATCE</name>
<dbReference type="PRINTS" id="PR01705">
    <property type="entry name" value="TSP1REPEAT"/>
</dbReference>
<evidence type="ECO:0000259" key="8">
    <source>
        <dbReference type="PROSITE" id="PS50041"/>
    </source>
</evidence>
<dbReference type="SUPFAM" id="SSF56436">
    <property type="entry name" value="C-type lectin-like"/>
    <property type="match status" value="1"/>
</dbReference>
<feature type="chain" id="PRO_5043031442" description="C-type lectin domain-containing protein" evidence="7">
    <location>
        <begin position="23"/>
        <end position="364"/>
    </location>
</feature>
<dbReference type="Gene3D" id="3.10.100.10">
    <property type="entry name" value="Mannose-Binding Protein A, subunit A"/>
    <property type="match status" value="1"/>
</dbReference>
<keyword evidence="10" id="KW-1185">Reference proteome</keyword>
<dbReference type="Gene3D" id="2.20.100.10">
    <property type="entry name" value="Thrombospondin type-1 (TSP1) repeat"/>
    <property type="match status" value="2"/>
</dbReference>
<reference evidence="9 10" key="1">
    <citation type="submission" date="2024-01" db="EMBL/GenBank/DDBJ databases">
        <title>The genome of the rayed Mediterranean limpet Patella caerulea (Linnaeus, 1758).</title>
        <authorList>
            <person name="Anh-Thu Weber A."/>
            <person name="Halstead-Nussloch G."/>
        </authorList>
    </citation>
    <scope>NUCLEOTIDE SEQUENCE [LARGE SCALE GENOMIC DNA]</scope>
    <source>
        <strain evidence="9">AATW-2023a</strain>
        <tissue evidence="9">Whole specimen</tissue>
    </source>
</reference>
<keyword evidence="3 7" id="KW-0732">Signal</keyword>
<evidence type="ECO:0000256" key="5">
    <source>
        <dbReference type="ARBA" id="ARBA00023157"/>
    </source>
</evidence>
<dbReference type="AlphaFoldDB" id="A0AAN8K0K8"/>
<sequence length="364" mass="40786">MMNINMGRILWILQLFVILAIGGVIPNDVIQFTNDNSNSDDIVVKAAERLMDDPSFLIKVKALMEYTAIQDGYTMNENGEAEVDLRALIKINLTELLRLLMTGNADLFDSTLCSGTVNGGWGEWLDYGDCSATCGTGSKTRSRQCNNPPPSNDGEFCEGDDTETAECNLPLCPVNGGWGEWLDYGDCSVTCGPGTKTRSRQCDNPPPSNDGDVCEGDNTETTECNLAICPEDKCLSYRGFKYDSASETCILLSNYITRASTANYVCNYHGLRLYKMDTLEKIAFLKRTVIQHYREKNWYSYGVFVGAFDTGNGNFKWLDGTSVTWYSGWPLSYGQQCLRLDTRNWEMDETWCSNRFQFACEKIV</sequence>
<feature type="signal peptide" evidence="7">
    <location>
        <begin position="1"/>
        <end position="22"/>
    </location>
</feature>
<dbReference type="InterPro" id="IPR016186">
    <property type="entry name" value="C-type_lectin-like/link_sf"/>
</dbReference>
<evidence type="ECO:0000313" key="10">
    <source>
        <dbReference type="Proteomes" id="UP001347796"/>
    </source>
</evidence>
<dbReference type="Proteomes" id="UP001347796">
    <property type="component" value="Unassembled WGS sequence"/>
</dbReference>
<dbReference type="EMBL" id="JAZGQO010000004">
    <property type="protein sequence ID" value="KAK6187216.1"/>
    <property type="molecule type" value="Genomic_DNA"/>
</dbReference>
<dbReference type="SUPFAM" id="SSF82895">
    <property type="entry name" value="TSP-1 type 1 repeat"/>
    <property type="match status" value="2"/>
</dbReference>
<evidence type="ECO:0000256" key="1">
    <source>
        <dbReference type="ARBA" id="ARBA00004613"/>
    </source>
</evidence>
<dbReference type="SMART" id="SM00209">
    <property type="entry name" value="TSP1"/>
    <property type="match status" value="2"/>
</dbReference>
<evidence type="ECO:0000256" key="6">
    <source>
        <dbReference type="SAM" id="MobiDB-lite"/>
    </source>
</evidence>
<evidence type="ECO:0000256" key="7">
    <source>
        <dbReference type="SAM" id="SignalP"/>
    </source>
</evidence>
<dbReference type="InterPro" id="IPR000884">
    <property type="entry name" value="TSP1_rpt"/>
</dbReference>
<dbReference type="InterPro" id="IPR016187">
    <property type="entry name" value="CTDL_fold"/>
</dbReference>
<keyword evidence="2" id="KW-0964">Secreted</keyword>
<dbReference type="PROSITE" id="PS50092">
    <property type="entry name" value="TSP1"/>
    <property type="match status" value="2"/>
</dbReference>
<feature type="domain" description="C-type lectin" evidence="8">
    <location>
        <begin position="245"/>
        <end position="361"/>
    </location>
</feature>
<proteinExistence type="predicted"/>
<dbReference type="PROSITE" id="PS50041">
    <property type="entry name" value="C_TYPE_LECTIN_2"/>
    <property type="match status" value="1"/>
</dbReference>
<evidence type="ECO:0000313" key="9">
    <source>
        <dbReference type="EMBL" id="KAK6187216.1"/>
    </source>
</evidence>
<dbReference type="Pfam" id="PF00059">
    <property type="entry name" value="Lectin_C"/>
    <property type="match status" value="1"/>
</dbReference>
<evidence type="ECO:0000256" key="3">
    <source>
        <dbReference type="ARBA" id="ARBA00022729"/>
    </source>
</evidence>
<accession>A0AAN8K0K8</accession>
<dbReference type="FunFam" id="2.20.100.10:FF:000007">
    <property type="entry name" value="Thrombospondin 1"/>
    <property type="match status" value="2"/>
</dbReference>
<comment type="subcellular location">
    <subcellularLocation>
        <location evidence="1">Secreted</location>
    </subcellularLocation>
</comment>
<dbReference type="PANTHER" id="PTHR22906:SF43">
    <property type="entry name" value="PROPERDIN"/>
    <property type="match status" value="1"/>
</dbReference>
<organism evidence="9 10">
    <name type="scientific">Patella caerulea</name>
    <name type="common">Rayed Mediterranean limpet</name>
    <dbReference type="NCBI Taxonomy" id="87958"/>
    <lineage>
        <taxon>Eukaryota</taxon>
        <taxon>Metazoa</taxon>
        <taxon>Spiralia</taxon>
        <taxon>Lophotrochozoa</taxon>
        <taxon>Mollusca</taxon>
        <taxon>Gastropoda</taxon>
        <taxon>Patellogastropoda</taxon>
        <taxon>Patelloidea</taxon>
        <taxon>Patellidae</taxon>
        <taxon>Patella</taxon>
    </lineage>
</organism>
<evidence type="ECO:0000256" key="4">
    <source>
        <dbReference type="ARBA" id="ARBA00022737"/>
    </source>
</evidence>
<evidence type="ECO:0000256" key="2">
    <source>
        <dbReference type="ARBA" id="ARBA00022525"/>
    </source>
</evidence>